<feature type="domain" description="R13L1/DRL21-like LRR repeat region" evidence="9">
    <location>
        <begin position="701"/>
        <end position="828"/>
    </location>
</feature>
<dbReference type="Proteomes" id="UP000827721">
    <property type="component" value="Unassembled WGS sequence"/>
</dbReference>
<dbReference type="InterPro" id="IPR056789">
    <property type="entry name" value="LRR_R13L1-DRL21"/>
</dbReference>
<dbReference type="PRINTS" id="PR00364">
    <property type="entry name" value="DISEASERSIST"/>
</dbReference>
<feature type="domain" description="Disease resistance N-terminal" evidence="7">
    <location>
        <begin position="5"/>
        <end position="99"/>
    </location>
</feature>
<accession>A0ABQ8HHB3</accession>
<feature type="domain" description="Disease resistance protein winged helix" evidence="8">
    <location>
        <begin position="443"/>
        <end position="511"/>
    </location>
</feature>
<evidence type="ECO:0000259" key="8">
    <source>
        <dbReference type="Pfam" id="PF23559"/>
    </source>
</evidence>
<evidence type="ECO:0000259" key="7">
    <source>
        <dbReference type="Pfam" id="PF18052"/>
    </source>
</evidence>
<dbReference type="PANTHER" id="PTHR36766:SF51">
    <property type="entry name" value="DISEASE RESISTANCE RPP13-LIKE PROTEIN 1"/>
    <property type="match status" value="1"/>
</dbReference>
<keyword evidence="4" id="KW-0611">Plant defense</keyword>
<dbReference type="Gene3D" id="1.10.10.10">
    <property type="entry name" value="Winged helix-like DNA-binding domain superfamily/Winged helix DNA-binding domain"/>
    <property type="match status" value="1"/>
</dbReference>
<evidence type="ECO:0000313" key="10">
    <source>
        <dbReference type="EMBL" id="KAH7560449.1"/>
    </source>
</evidence>
<feature type="domain" description="NB-ARC" evidence="6">
    <location>
        <begin position="207"/>
        <end position="360"/>
    </location>
</feature>
<evidence type="ECO:0000259" key="6">
    <source>
        <dbReference type="Pfam" id="PF00931"/>
    </source>
</evidence>
<dbReference type="InterPro" id="IPR038005">
    <property type="entry name" value="RX-like_CC"/>
</dbReference>
<dbReference type="Gene3D" id="1.10.8.430">
    <property type="entry name" value="Helical domain of apoptotic protease-activating factors"/>
    <property type="match status" value="1"/>
</dbReference>
<dbReference type="InterPro" id="IPR058922">
    <property type="entry name" value="WHD_DRP"/>
</dbReference>
<protein>
    <recommendedName>
        <fullName evidence="12">Disease resistance RPP13-like protein 1</fullName>
    </recommendedName>
</protein>
<evidence type="ECO:0000256" key="1">
    <source>
        <dbReference type="ARBA" id="ARBA00022614"/>
    </source>
</evidence>
<dbReference type="Gene3D" id="1.20.5.4130">
    <property type="match status" value="1"/>
</dbReference>
<keyword evidence="1" id="KW-0433">Leucine-rich repeat</keyword>
<evidence type="ECO:0000256" key="2">
    <source>
        <dbReference type="ARBA" id="ARBA00022737"/>
    </source>
</evidence>
<dbReference type="Gene3D" id="3.80.10.10">
    <property type="entry name" value="Ribonuclease Inhibitor"/>
    <property type="match status" value="4"/>
</dbReference>
<organism evidence="10 11">
    <name type="scientific">Xanthoceras sorbifolium</name>
    <dbReference type="NCBI Taxonomy" id="99658"/>
    <lineage>
        <taxon>Eukaryota</taxon>
        <taxon>Viridiplantae</taxon>
        <taxon>Streptophyta</taxon>
        <taxon>Embryophyta</taxon>
        <taxon>Tracheophyta</taxon>
        <taxon>Spermatophyta</taxon>
        <taxon>Magnoliopsida</taxon>
        <taxon>eudicotyledons</taxon>
        <taxon>Gunneridae</taxon>
        <taxon>Pentapetalae</taxon>
        <taxon>rosids</taxon>
        <taxon>malvids</taxon>
        <taxon>Sapindales</taxon>
        <taxon>Sapindaceae</taxon>
        <taxon>Xanthoceroideae</taxon>
        <taxon>Xanthoceras</taxon>
    </lineage>
</organism>
<keyword evidence="5" id="KW-0067">ATP-binding</keyword>
<name>A0ABQ8HHB3_9ROSI</name>
<dbReference type="InterPro" id="IPR042197">
    <property type="entry name" value="Apaf_helical"/>
</dbReference>
<reference evidence="10 11" key="1">
    <citation type="submission" date="2021-02" db="EMBL/GenBank/DDBJ databases">
        <title>Plant Genome Project.</title>
        <authorList>
            <person name="Zhang R.-G."/>
        </authorList>
    </citation>
    <scope>NUCLEOTIDE SEQUENCE [LARGE SCALE GENOMIC DNA]</scope>
    <source>
        <tissue evidence="10">Leaves</tissue>
    </source>
</reference>
<dbReference type="SUPFAM" id="SSF52540">
    <property type="entry name" value="P-loop containing nucleoside triphosphate hydrolases"/>
    <property type="match status" value="1"/>
</dbReference>
<dbReference type="InterPro" id="IPR036388">
    <property type="entry name" value="WH-like_DNA-bd_sf"/>
</dbReference>
<dbReference type="Pfam" id="PF25019">
    <property type="entry name" value="LRR_R13L1-DRL21"/>
    <property type="match status" value="1"/>
</dbReference>
<dbReference type="Gene3D" id="3.40.50.300">
    <property type="entry name" value="P-loop containing nucleotide triphosphate hydrolases"/>
    <property type="match status" value="1"/>
</dbReference>
<dbReference type="InterPro" id="IPR041118">
    <property type="entry name" value="Rx_N"/>
</dbReference>
<evidence type="ECO:0000256" key="5">
    <source>
        <dbReference type="ARBA" id="ARBA00022840"/>
    </source>
</evidence>
<evidence type="ECO:0000313" key="11">
    <source>
        <dbReference type="Proteomes" id="UP000827721"/>
    </source>
</evidence>
<keyword evidence="3" id="KW-0547">Nucleotide-binding</keyword>
<keyword evidence="11" id="KW-1185">Reference proteome</keyword>
<dbReference type="InterPro" id="IPR027417">
    <property type="entry name" value="P-loop_NTPase"/>
</dbReference>
<dbReference type="Pfam" id="PF23559">
    <property type="entry name" value="WHD_DRP"/>
    <property type="match status" value="1"/>
</dbReference>
<gene>
    <name evidence="10" type="ORF">JRO89_XS10G0022900</name>
</gene>
<evidence type="ECO:0000256" key="3">
    <source>
        <dbReference type="ARBA" id="ARBA00022741"/>
    </source>
</evidence>
<proteinExistence type="predicted"/>
<dbReference type="Pfam" id="PF00931">
    <property type="entry name" value="NB-ARC"/>
    <property type="match status" value="1"/>
</dbReference>
<dbReference type="InterPro" id="IPR032675">
    <property type="entry name" value="LRR_dom_sf"/>
</dbReference>
<dbReference type="Pfam" id="PF18052">
    <property type="entry name" value="Rx_N"/>
    <property type="match status" value="1"/>
</dbReference>
<dbReference type="SUPFAM" id="SSF52058">
    <property type="entry name" value="L domain-like"/>
    <property type="match status" value="2"/>
</dbReference>
<comment type="caution">
    <text evidence="10">The sequence shown here is derived from an EMBL/GenBank/DDBJ whole genome shotgun (WGS) entry which is preliminary data.</text>
</comment>
<dbReference type="InterPro" id="IPR002182">
    <property type="entry name" value="NB-ARC"/>
</dbReference>
<dbReference type="PANTHER" id="PTHR36766">
    <property type="entry name" value="PLANT BROAD-SPECTRUM MILDEW RESISTANCE PROTEIN RPW8"/>
    <property type="match status" value="1"/>
</dbReference>
<dbReference type="CDD" id="cd14798">
    <property type="entry name" value="RX-CC_like"/>
    <property type="match status" value="1"/>
</dbReference>
<evidence type="ECO:0000256" key="4">
    <source>
        <dbReference type="ARBA" id="ARBA00022821"/>
    </source>
</evidence>
<evidence type="ECO:0000259" key="9">
    <source>
        <dbReference type="Pfam" id="PF25019"/>
    </source>
</evidence>
<keyword evidence="2" id="KW-0677">Repeat</keyword>
<dbReference type="EMBL" id="JAFEMO010000010">
    <property type="protein sequence ID" value="KAH7560449.1"/>
    <property type="molecule type" value="Genomic_DNA"/>
</dbReference>
<evidence type="ECO:0008006" key="12">
    <source>
        <dbReference type="Google" id="ProtNLM"/>
    </source>
</evidence>
<sequence>MAELFLSAFIDVLFQKLMSPELIKFATREGVRSKLKKWERTLKMIEALLIDAEDKQMEDRAVKIWLEDLQDLAYDVEDILDEFATESMGRELKMEMEEHQASSSNQFRKLIPACCTGLTPSALKFNYSMGSKIDDITSRLEELRLQTDALRLKEIAGGRSTASRPKTPTTTCLPTEPAVYGRDAEKAKILEMVLREEPPAGGCGGANFGVIPIVGMGGIGKTTLAREVFNDEAVQDFYPKAWVSVSDDFDVLRISNAILGSITLSSCDYKDLNTVHIKLKEAVAGKRFLIVLDDVWSHNYDLWETLKSPFMFGATGSKVIVTTRLQEVASTMRPQGCFELNMLSDDDCWLVFVKHAFEGRDVVTHPNLDVIRREVVQKCKGLPLAARTLGGLLRSKQREDDWIDILNSKIWNLSVEGNILPVLRLSYYHLPSYLKRCFAFCAIFPKDYEFEEKEVVLLWMAEGLIQQSGDNEQLEDSGREYFHDLLSRSIFQTSSSDSSKFVMHDLINDLAQQVSDKISFRLEDEVGPNKQSEISPRTRYSSYICHEYNCKSKFDVFNNVEKLRTLLHLSYGFDYISKTVVSNWLLKFKKLRVLSLEFYYIVELPYSIGDLRLLRYLNLSYSKIRSLPESINSLFNLQTLILRYCMSLLKLPSNMGNLIKLRYLDILGAFQIKEMPLGIRKWRCIRKLSNFIVGKASGSSLKDLKHLEFLCGELHISRLENVTNLRDTREIILSNKKDLEVLFLEWGSEFDDSRDEEVEKTVLEMLQPHKNLKELTVKCYGGKKFSSWIGDRSVSNMVNLRIEDCEKCTALPSLGLLSSLRNLTIKGMKGIKCIGSEFYGEGCSKPFQSLETLWFENLEEWELWDPIKENEHVETFVSLRELSIVRCPRISERLPNNLSLLEKLVINECPELVLSFSTLPVLCNLEIDLCKRIAITEISLEKPQQGLHGLLTSLRGINITNCNALTSLPEGMKHRNACLEKLEITGCHALTFIFRGQLPPSLKMLEVENCEKLQCILDDKQDTCASSSCSSPVMPKENAITGTSHLENLNIRQCPFLTCISSTDQLPATLSCLRIRGCSKLTTLSSRDQLPAAVKYLEIWDCSELTTILPSGQLPEMLETLEIRWCPKLDSIVESFLHNMALNSIWIYECENLKSIPDGLHTLSSLRTINIFGCPSLVSIGERGFPNTTLRIDIFRCQKLKDLPSLIPMYTLTSHQELLLGGCPSMSFPEEGIPTNLVELSIEGLNLYKQLTEWGLHNLTFLRILRICGCPNAASFPEEDMGMTLPPTLTGLSIENFPKLKNLSSKSFGNLTSLESLWIQDCPNLTSLPSLPSSLLQLYITTCPLLKKECKRDKGREWSKIADIPCVWIDWNFLYNPEEESEN</sequence>